<gene>
    <name evidence="6" type="ORF">GCM10011588_24690</name>
</gene>
<dbReference type="EMBL" id="BMMH01000004">
    <property type="protein sequence ID" value="GGL09388.1"/>
    <property type="molecule type" value="Genomic_DNA"/>
</dbReference>
<name>A0A917VS83_9NOCA</name>
<evidence type="ECO:0000313" key="6">
    <source>
        <dbReference type="EMBL" id="GGL09388.1"/>
    </source>
</evidence>
<keyword evidence="1" id="KW-0805">Transcription regulation</keyword>
<reference evidence="6" key="2">
    <citation type="submission" date="2020-09" db="EMBL/GenBank/DDBJ databases">
        <authorList>
            <person name="Sun Q."/>
            <person name="Zhou Y."/>
        </authorList>
    </citation>
    <scope>NUCLEOTIDE SEQUENCE</scope>
    <source>
        <strain evidence="6">CGMCC 4.3508</strain>
    </source>
</reference>
<evidence type="ECO:0000313" key="7">
    <source>
        <dbReference type="Proteomes" id="UP000638263"/>
    </source>
</evidence>
<dbReference type="InterPro" id="IPR050109">
    <property type="entry name" value="HTH-type_TetR-like_transc_reg"/>
</dbReference>
<dbReference type="PANTHER" id="PTHR30055">
    <property type="entry name" value="HTH-TYPE TRANSCRIPTIONAL REGULATOR RUTR"/>
    <property type="match status" value="1"/>
</dbReference>
<organism evidence="6 7">
    <name type="scientific">Nocardia jinanensis</name>
    <dbReference type="NCBI Taxonomy" id="382504"/>
    <lineage>
        <taxon>Bacteria</taxon>
        <taxon>Bacillati</taxon>
        <taxon>Actinomycetota</taxon>
        <taxon>Actinomycetes</taxon>
        <taxon>Mycobacteriales</taxon>
        <taxon>Nocardiaceae</taxon>
        <taxon>Nocardia</taxon>
    </lineage>
</organism>
<keyword evidence="2 4" id="KW-0238">DNA-binding</keyword>
<feature type="DNA-binding region" description="H-T-H motif" evidence="4">
    <location>
        <begin position="79"/>
        <end position="98"/>
    </location>
</feature>
<keyword evidence="7" id="KW-1185">Reference proteome</keyword>
<dbReference type="SUPFAM" id="SSF46689">
    <property type="entry name" value="Homeodomain-like"/>
    <property type="match status" value="1"/>
</dbReference>
<dbReference type="Pfam" id="PF00440">
    <property type="entry name" value="TetR_N"/>
    <property type="match status" value="1"/>
</dbReference>
<reference evidence="6" key="1">
    <citation type="journal article" date="2014" name="Int. J. Syst. Evol. Microbiol.">
        <title>Complete genome sequence of Corynebacterium casei LMG S-19264T (=DSM 44701T), isolated from a smear-ripened cheese.</title>
        <authorList>
            <consortium name="US DOE Joint Genome Institute (JGI-PGF)"/>
            <person name="Walter F."/>
            <person name="Albersmeier A."/>
            <person name="Kalinowski J."/>
            <person name="Ruckert C."/>
        </authorList>
    </citation>
    <scope>NUCLEOTIDE SEQUENCE</scope>
    <source>
        <strain evidence="6">CGMCC 4.3508</strain>
    </source>
</reference>
<dbReference type="GO" id="GO:0003700">
    <property type="term" value="F:DNA-binding transcription factor activity"/>
    <property type="evidence" value="ECO:0007669"/>
    <property type="project" value="TreeGrafter"/>
</dbReference>
<evidence type="ECO:0000256" key="3">
    <source>
        <dbReference type="ARBA" id="ARBA00023163"/>
    </source>
</evidence>
<protein>
    <submittedName>
        <fullName evidence="6">Transcriptional regulator, TetR family protein</fullName>
    </submittedName>
</protein>
<comment type="caution">
    <text evidence="6">The sequence shown here is derived from an EMBL/GenBank/DDBJ whole genome shotgun (WGS) entry which is preliminary data.</text>
</comment>
<dbReference type="PROSITE" id="PS50977">
    <property type="entry name" value="HTH_TETR_2"/>
    <property type="match status" value="1"/>
</dbReference>
<dbReference type="PANTHER" id="PTHR30055:SF234">
    <property type="entry name" value="HTH-TYPE TRANSCRIPTIONAL REGULATOR BETI"/>
    <property type="match status" value="1"/>
</dbReference>
<proteinExistence type="predicted"/>
<dbReference type="AlphaFoldDB" id="A0A917VS83"/>
<dbReference type="Gene3D" id="1.10.357.10">
    <property type="entry name" value="Tetracycline Repressor, domain 2"/>
    <property type="match status" value="1"/>
</dbReference>
<keyword evidence="3" id="KW-0804">Transcription</keyword>
<dbReference type="InterPro" id="IPR009057">
    <property type="entry name" value="Homeodomain-like_sf"/>
</dbReference>
<sequence>MKKSPFGRVEGSGGGSGPLGEIVLSTLRLMSMASSRSRIPGAVSGYEARWEQHNTERQLRILRAAVELLEEKPPGADVPVRQIAERAGVAKSVVYRQFSGREDLDRRIRSYLIDDLGAVLDAQLDVSSGSVREIITRTVRAVADWMGDHPSLAAFARSGPPAGGPESIDAISSLKIRISERSRELIEAIARVIGAESAALEPVPFAVVTMVEGVLVAWAADPGQSRPRAEMVADLSDYAWYILDGVARTAGVTVDPDRELAEVVAGLRGGDS</sequence>
<feature type="domain" description="HTH tetR-type" evidence="5">
    <location>
        <begin position="55"/>
        <end position="116"/>
    </location>
</feature>
<dbReference type="Proteomes" id="UP000638263">
    <property type="component" value="Unassembled WGS sequence"/>
</dbReference>
<accession>A0A917VS83</accession>
<dbReference type="InterPro" id="IPR001647">
    <property type="entry name" value="HTH_TetR"/>
</dbReference>
<evidence type="ECO:0000256" key="2">
    <source>
        <dbReference type="ARBA" id="ARBA00023125"/>
    </source>
</evidence>
<evidence type="ECO:0000256" key="1">
    <source>
        <dbReference type="ARBA" id="ARBA00023015"/>
    </source>
</evidence>
<evidence type="ECO:0000256" key="4">
    <source>
        <dbReference type="PROSITE-ProRule" id="PRU00335"/>
    </source>
</evidence>
<evidence type="ECO:0000259" key="5">
    <source>
        <dbReference type="PROSITE" id="PS50977"/>
    </source>
</evidence>
<dbReference type="GO" id="GO:0000976">
    <property type="term" value="F:transcription cis-regulatory region binding"/>
    <property type="evidence" value="ECO:0007669"/>
    <property type="project" value="TreeGrafter"/>
</dbReference>